<evidence type="ECO:0000256" key="5">
    <source>
        <dbReference type="ARBA" id="ARBA00022755"/>
    </source>
</evidence>
<keyword evidence="5 8" id="KW-0658">Purine biosynthesis</keyword>
<feature type="binding site" evidence="8">
    <location>
        <position position="501"/>
    </location>
    <ligand>
        <name>ATP</name>
        <dbReference type="ChEBI" id="CHEBI:30616"/>
    </ligand>
</feature>
<dbReference type="GO" id="GO:0005524">
    <property type="term" value="F:ATP binding"/>
    <property type="evidence" value="ECO:0007669"/>
    <property type="project" value="UniProtKB-UniRule"/>
</dbReference>
<dbReference type="InterPro" id="IPR036921">
    <property type="entry name" value="PurM-like_N_sf"/>
</dbReference>
<keyword evidence="3 8" id="KW-0479">Metal-binding</keyword>
<dbReference type="InterPro" id="IPR041609">
    <property type="entry name" value="PurL_linker"/>
</dbReference>
<dbReference type="NCBIfam" id="TIGR01736">
    <property type="entry name" value="FGAM_synth_II"/>
    <property type="match status" value="1"/>
</dbReference>
<evidence type="ECO:0000256" key="3">
    <source>
        <dbReference type="ARBA" id="ARBA00022723"/>
    </source>
</evidence>
<feature type="binding site" evidence="8">
    <location>
        <begin position="317"/>
        <end position="319"/>
    </location>
    <ligand>
        <name>substrate</name>
    </ligand>
</feature>
<evidence type="ECO:0000256" key="4">
    <source>
        <dbReference type="ARBA" id="ARBA00022741"/>
    </source>
</evidence>
<dbReference type="Pfam" id="PF00586">
    <property type="entry name" value="AIRS"/>
    <property type="match status" value="2"/>
</dbReference>
<dbReference type="SUPFAM" id="SSF55326">
    <property type="entry name" value="PurM N-terminal domain-like"/>
    <property type="match status" value="2"/>
</dbReference>
<feature type="domain" description="PurM-like C-terminal" evidence="10">
    <location>
        <begin position="206"/>
        <end position="359"/>
    </location>
</feature>
<feature type="binding site" evidence="8">
    <location>
        <position position="90"/>
    </location>
    <ligand>
        <name>Mg(2+)</name>
        <dbReference type="ChEBI" id="CHEBI:18420"/>
        <label>1</label>
    </ligand>
</feature>
<dbReference type="AlphaFoldDB" id="A0A931LUC6"/>
<dbReference type="InterPro" id="IPR010074">
    <property type="entry name" value="PRibForGlyAmidine_synth_PurL"/>
</dbReference>
<organism evidence="12 13">
    <name type="scientific">Fimbriimonas ginsengisoli</name>
    <dbReference type="NCBI Taxonomy" id="1005039"/>
    <lineage>
        <taxon>Bacteria</taxon>
        <taxon>Bacillati</taxon>
        <taxon>Armatimonadota</taxon>
        <taxon>Fimbriimonadia</taxon>
        <taxon>Fimbriimonadales</taxon>
        <taxon>Fimbriimonadaceae</taxon>
        <taxon>Fimbriimonas</taxon>
    </lineage>
</organism>
<comment type="subcellular location">
    <subcellularLocation>
        <location evidence="8">Cytoplasm</location>
    </subcellularLocation>
</comment>
<feature type="binding site" evidence="8">
    <location>
        <position position="538"/>
    </location>
    <ligand>
        <name>ATP</name>
        <dbReference type="ChEBI" id="CHEBI:30616"/>
    </ligand>
</feature>
<feature type="binding site" evidence="8">
    <location>
        <position position="245"/>
    </location>
    <ligand>
        <name>substrate</name>
    </ligand>
</feature>
<dbReference type="GO" id="GO:0000287">
    <property type="term" value="F:magnesium ion binding"/>
    <property type="evidence" value="ECO:0007669"/>
    <property type="project" value="UniProtKB-UniRule"/>
</dbReference>
<keyword evidence="6 8" id="KW-0067">ATP-binding</keyword>
<feature type="active site" description="Proton acceptor" evidence="8">
    <location>
        <position position="92"/>
    </location>
</feature>
<dbReference type="EMBL" id="JACOSL010000013">
    <property type="protein sequence ID" value="MBI1755857.1"/>
    <property type="molecule type" value="Genomic_DNA"/>
</dbReference>
<keyword evidence="4 8" id="KW-0547">Nucleotide-binding</keyword>
<protein>
    <recommendedName>
        <fullName evidence="8">Phosphoribosylformylglycinamidine synthase subunit PurL</fullName>
        <shortName evidence="8">FGAM synthase</shortName>
        <ecNumber evidence="8">6.3.5.3</ecNumber>
    </recommendedName>
    <alternativeName>
        <fullName evidence="8">Formylglycinamide ribonucleotide amidotransferase subunit II</fullName>
        <shortName evidence="8">FGAR amidotransferase II</shortName>
        <shortName evidence="8">FGAR-AT II</shortName>
    </alternativeName>
    <alternativeName>
        <fullName evidence="8">Glutamine amidotransferase PurL</fullName>
    </alternativeName>
    <alternativeName>
        <fullName evidence="8">Phosphoribosylformylglycinamidine synthase subunit II</fullName>
    </alternativeName>
</protein>
<evidence type="ECO:0000256" key="8">
    <source>
        <dbReference type="HAMAP-Rule" id="MF_00420"/>
    </source>
</evidence>
<dbReference type="GO" id="GO:0005737">
    <property type="term" value="C:cytoplasm"/>
    <property type="evidence" value="ECO:0007669"/>
    <property type="project" value="UniProtKB-SubCell"/>
</dbReference>
<dbReference type="PIRSF" id="PIRSF001587">
    <property type="entry name" value="FGAM_synthase_II"/>
    <property type="match status" value="1"/>
</dbReference>
<dbReference type="PANTHER" id="PTHR43555">
    <property type="entry name" value="PHOSPHORIBOSYLFORMYLGLYCINAMIDINE SYNTHASE SUBUNIT PURL"/>
    <property type="match status" value="1"/>
</dbReference>
<name>A0A931LUC6_FIMGI</name>
<feature type="binding site" evidence="8">
    <location>
        <begin position="91"/>
        <end position="94"/>
    </location>
    <ligand>
        <name>substrate</name>
    </ligand>
</feature>
<dbReference type="InterPro" id="IPR036676">
    <property type="entry name" value="PurM-like_C_sf"/>
</dbReference>
<feature type="domain" description="PurM-like N-terminal" evidence="9">
    <location>
        <begin position="72"/>
        <end position="193"/>
    </location>
</feature>
<evidence type="ECO:0000313" key="12">
    <source>
        <dbReference type="EMBL" id="MBI1755857.1"/>
    </source>
</evidence>
<comment type="caution">
    <text evidence="12">The sequence shown here is derived from an EMBL/GenBank/DDBJ whole genome shotgun (WGS) entry which is preliminary data.</text>
</comment>
<gene>
    <name evidence="8 12" type="primary">purL</name>
    <name evidence="12" type="ORF">HYR64_01965</name>
</gene>
<dbReference type="Pfam" id="PF02769">
    <property type="entry name" value="AIRS_C"/>
    <property type="match status" value="2"/>
</dbReference>
<feature type="binding site" evidence="8">
    <location>
        <position position="114"/>
    </location>
    <ligand>
        <name>Mg(2+)</name>
        <dbReference type="ChEBI" id="CHEBI:18420"/>
        <label>2</label>
    </ligand>
</feature>
<dbReference type="Pfam" id="PF18072">
    <property type="entry name" value="FGAR-AT_linker"/>
    <property type="match status" value="1"/>
</dbReference>
<comment type="subunit">
    <text evidence="8">Monomer. Part of the FGAM synthase complex composed of 1 PurL, 1 PurQ and 2 PurS subunits.</text>
</comment>
<comment type="function">
    <text evidence="8">Part of the phosphoribosylformylglycinamidine synthase complex involved in the purines biosynthetic pathway. Catalyzes the ATP-dependent conversion of formylglycinamide ribonucleotide (FGAR) and glutamine to yield formylglycinamidine ribonucleotide (FGAM) and glutamate. The FGAM synthase complex is composed of three subunits. PurQ produces an ammonia molecule by converting glutamine to glutamate. PurL transfers the ammonia molecule to FGAR to form FGAM in an ATP-dependent manner. PurS interacts with PurQ and PurL and is thought to assist in the transfer of the ammonia molecule from PurQ to PurL.</text>
</comment>
<dbReference type="SUPFAM" id="SSF56042">
    <property type="entry name" value="PurM C-terminal domain-like"/>
    <property type="match status" value="2"/>
</dbReference>
<dbReference type="GO" id="GO:0004642">
    <property type="term" value="F:phosphoribosylformylglycinamidine synthase activity"/>
    <property type="evidence" value="ECO:0007669"/>
    <property type="project" value="UniProtKB-UniRule"/>
</dbReference>
<evidence type="ECO:0000256" key="1">
    <source>
        <dbReference type="ARBA" id="ARBA00022490"/>
    </source>
</evidence>
<evidence type="ECO:0000259" key="10">
    <source>
        <dbReference type="Pfam" id="PF02769"/>
    </source>
</evidence>
<dbReference type="FunFam" id="3.30.1330.10:FF:000004">
    <property type="entry name" value="Phosphoribosylformylglycinamidine synthase subunit PurL"/>
    <property type="match status" value="1"/>
</dbReference>
<dbReference type="InterPro" id="IPR016188">
    <property type="entry name" value="PurM-like_N"/>
</dbReference>
<dbReference type="CDD" id="cd02204">
    <property type="entry name" value="PurL_repeat2"/>
    <property type="match status" value="1"/>
</dbReference>
<accession>A0A931LUC6</accession>
<feature type="domain" description="PurM-like C-terminal" evidence="10">
    <location>
        <begin position="580"/>
        <end position="723"/>
    </location>
</feature>
<keyword evidence="7 8" id="KW-0460">Magnesium</keyword>
<evidence type="ECO:0000256" key="2">
    <source>
        <dbReference type="ARBA" id="ARBA00022598"/>
    </source>
</evidence>
<evidence type="ECO:0000313" key="13">
    <source>
        <dbReference type="Proteomes" id="UP000727962"/>
    </source>
</evidence>
<dbReference type="EC" id="6.3.5.3" evidence="8"/>
<dbReference type="HAMAP" id="MF_00420">
    <property type="entry name" value="PurL_2"/>
    <property type="match status" value="1"/>
</dbReference>
<dbReference type="NCBIfam" id="NF002290">
    <property type="entry name" value="PRK01213.1"/>
    <property type="match status" value="1"/>
</dbReference>
<feature type="active site" evidence="8">
    <location>
        <position position="46"/>
    </location>
</feature>
<keyword evidence="2 8" id="KW-0436">Ligase</keyword>
<dbReference type="PANTHER" id="PTHR43555:SF1">
    <property type="entry name" value="PHOSPHORIBOSYLFORMYLGLYCINAMIDINE SYNTHASE SUBUNIT PURL"/>
    <property type="match status" value="1"/>
</dbReference>
<feature type="binding site" evidence="8">
    <location>
        <position position="273"/>
    </location>
    <ligand>
        <name>Mg(2+)</name>
        <dbReference type="ChEBI" id="CHEBI:18420"/>
        <label>2</label>
    </ligand>
</feature>
<feature type="binding site" evidence="8">
    <location>
        <position position="113"/>
    </location>
    <ligand>
        <name>substrate</name>
    </ligand>
</feature>
<feature type="binding site" evidence="8">
    <location>
        <position position="88"/>
    </location>
    <ligand>
        <name>ATP</name>
        <dbReference type="ChEBI" id="CHEBI:30616"/>
    </ligand>
</feature>
<feature type="binding site" evidence="8">
    <location>
        <position position="539"/>
    </location>
    <ligand>
        <name>Mg(2+)</name>
        <dbReference type="ChEBI" id="CHEBI:18420"/>
        <label>1</label>
    </ligand>
</feature>
<proteinExistence type="inferred from homology"/>
<feature type="binding site" evidence="8">
    <location>
        <position position="49"/>
    </location>
    <ligand>
        <name>ATP</name>
        <dbReference type="ChEBI" id="CHEBI:30616"/>
    </ligand>
</feature>
<comment type="similarity">
    <text evidence="8">Belongs to the FGAMS family.</text>
</comment>
<sequence length="750" mass="78745">MTTAIAPEVYTAMGLNGLEFNRIVELLGRVPSHTELGMFAVMWSEHCGYKYSRPVLAAFKRYKEALEGSGLENAGIVDIGDGLGVTMKIESHNHPSAVEPYQGAATGVGGIIRDILTMGARPIACLDSLRFGPIVDGEAEPAVVDRNRYLFEHVVAGIGGYGNCVGVPTVAGEVAFHPRYSGNPLVNAMCVGILRLDEIATAAAAGPGNPVVYLGSATGRDGIHGATFASDTLGEDNDAKRPNVQIGDPFAEKLLIEATLDALQTGAVVAIQDMGAAGLTCSTVEMSSKGGVGMAIDLDLVPAREADLSGYELMLSESQERMLAVAKAGREAELIAAFERWGLKAVVIGRVTDDGLVAVRRHGEIVANVAAKALTDHCPTYTNEKRPSAAFERAARFDPGSLPALDPNYALLRLLGHPDLASKRWVFRQFDQQVQTQTALVSGAGDAAVLAPRGTRKGLAVKIDGNARQTYLHPRRGGKLAVAEAARNVACTGAKPVAITDGLNFGNPQLPHVYWQFDEAVRGIAEAAEVLGTPVISGNVSFYNQSDLGEVLPTPLIGMLGVMDDVECRLPLSPPPGNGLLALVSVPFVLSDQRGLGASAYAALACGVEDGYPEEPNLEGERALAEFLVGAASERRLISAHDSSEGGLAVALAEIAVVGGHAIEANLQGEAIPALFGERPGQVVLSVANEAAITWLASQARSRGLELGKIGTYREGTGLAIQVEDKTAIRLEGDALQSAYDYAIPNLMGH</sequence>
<dbReference type="Gene3D" id="3.30.1330.10">
    <property type="entry name" value="PurM-like, N-terminal domain"/>
    <property type="match status" value="2"/>
</dbReference>
<feature type="binding site" evidence="8">
    <location>
        <position position="541"/>
    </location>
    <ligand>
        <name>substrate</name>
    </ligand>
</feature>
<reference evidence="12" key="1">
    <citation type="submission" date="2020-07" db="EMBL/GenBank/DDBJ databases">
        <title>Huge and variable diversity of episymbiotic CPR bacteria and DPANN archaea in groundwater ecosystems.</title>
        <authorList>
            <person name="He C.Y."/>
            <person name="Keren R."/>
            <person name="Whittaker M."/>
            <person name="Farag I.F."/>
            <person name="Doudna J."/>
            <person name="Cate J.H.D."/>
            <person name="Banfield J.F."/>
        </authorList>
    </citation>
    <scope>NUCLEOTIDE SEQUENCE</scope>
    <source>
        <strain evidence="12">NC_groundwater_17_Pr7_B-0.1um_64_12</strain>
    </source>
</reference>
<feature type="domain" description="Phosphoribosylformylglycinamidine synthase linker" evidence="11">
    <location>
        <begin position="10"/>
        <end position="50"/>
    </location>
</feature>
<evidence type="ECO:0000259" key="9">
    <source>
        <dbReference type="Pfam" id="PF00586"/>
    </source>
</evidence>
<comment type="caution">
    <text evidence="8">Lacks conserved residue(s) required for the propagation of feature annotation.</text>
</comment>
<evidence type="ECO:0000259" key="11">
    <source>
        <dbReference type="Pfam" id="PF18072"/>
    </source>
</evidence>
<dbReference type="GO" id="GO:0006189">
    <property type="term" value="P:'de novo' IMP biosynthetic process"/>
    <property type="evidence" value="ECO:0007669"/>
    <property type="project" value="UniProtKB-UniRule"/>
</dbReference>
<dbReference type="Proteomes" id="UP000727962">
    <property type="component" value="Unassembled WGS sequence"/>
</dbReference>
<dbReference type="Gene3D" id="3.90.650.10">
    <property type="entry name" value="PurM-like C-terminal domain"/>
    <property type="match status" value="2"/>
</dbReference>
<dbReference type="InterPro" id="IPR010918">
    <property type="entry name" value="PurM-like_C_dom"/>
</dbReference>
<comment type="catalytic activity">
    <reaction evidence="8">
        <text>N(2)-formyl-N(1)-(5-phospho-beta-D-ribosyl)glycinamide + L-glutamine + ATP + H2O = 2-formamido-N(1)-(5-O-phospho-beta-D-ribosyl)acetamidine + L-glutamate + ADP + phosphate + H(+)</text>
        <dbReference type="Rhea" id="RHEA:17129"/>
        <dbReference type="ChEBI" id="CHEBI:15377"/>
        <dbReference type="ChEBI" id="CHEBI:15378"/>
        <dbReference type="ChEBI" id="CHEBI:29985"/>
        <dbReference type="ChEBI" id="CHEBI:30616"/>
        <dbReference type="ChEBI" id="CHEBI:43474"/>
        <dbReference type="ChEBI" id="CHEBI:58359"/>
        <dbReference type="ChEBI" id="CHEBI:147286"/>
        <dbReference type="ChEBI" id="CHEBI:147287"/>
        <dbReference type="ChEBI" id="CHEBI:456216"/>
        <dbReference type="EC" id="6.3.5.3"/>
    </reaction>
</comment>
<evidence type="ECO:0000256" key="7">
    <source>
        <dbReference type="ARBA" id="ARBA00022842"/>
    </source>
</evidence>
<dbReference type="CDD" id="cd02203">
    <property type="entry name" value="PurL_repeat1"/>
    <property type="match status" value="1"/>
</dbReference>
<keyword evidence="1 8" id="KW-0963">Cytoplasm</keyword>
<feature type="domain" description="PurM-like N-terminal" evidence="9">
    <location>
        <begin position="445"/>
        <end position="563"/>
    </location>
</feature>
<evidence type="ECO:0000256" key="6">
    <source>
        <dbReference type="ARBA" id="ARBA00022840"/>
    </source>
</evidence>
<comment type="pathway">
    <text evidence="8">Purine metabolism; IMP biosynthesis via de novo pathway; 5-amino-1-(5-phospho-D-ribosyl)imidazole from N(2)-formyl-N(1)-(5-phospho-D-ribosyl)glycinamide: step 1/2.</text>
</comment>